<comment type="caution">
    <text evidence="6">The sequence shown here is derived from an EMBL/GenBank/DDBJ whole genome shotgun (WGS) entry which is preliminary data.</text>
</comment>
<dbReference type="PANTHER" id="PTHR15722:SF2">
    <property type="entry name" value="INTRAFLAGELLAR TRANSPORT PROTEIN 172 HOMOLOG"/>
    <property type="match status" value="1"/>
</dbReference>
<evidence type="ECO:0000256" key="3">
    <source>
        <dbReference type="ARBA" id="ARBA00022737"/>
    </source>
</evidence>
<evidence type="ECO:0000256" key="5">
    <source>
        <dbReference type="ARBA" id="ARBA00023273"/>
    </source>
</evidence>
<gene>
    <name evidence="6" type="ORF">OBRU01_23007</name>
</gene>
<dbReference type="GO" id="GO:0042073">
    <property type="term" value="P:intraciliary transport"/>
    <property type="evidence" value="ECO:0007669"/>
    <property type="project" value="TreeGrafter"/>
</dbReference>
<dbReference type="Proteomes" id="UP000037510">
    <property type="component" value="Unassembled WGS sequence"/>
</dbReference>
<evidence type="ECO:0000256" key="2">
    <source>
        <dbReference type="ARBA" id="ARBA00022574"/>
    </source>
</evidence>
<keyword evidence="2" id="KW-0853">WD repeat</keyword>
<dbReference type="GO" id="GO:0036064">
    <property type="term" value="C:ciliary basal body"/>
    <property type="evidence" value="ECO:0007669"/>
    <property type="project" value="TreeGrafter"/>
</dbReference>
<keyword evidence="7" id="KW-1185">Reference proteome</keyword>
<dbReference type="AlphaFoldDB" id="A0A0L7KPE6"/>
<keyword evidence="5" id="KW-0966">Cell projection</keyword>
<dbReference type="GO" id="GO:0005930">
    <property type="term" value="C:axoneme"/>
    <property type="evidence" value="ECO:0007669"/>
    <property type="project" value="TreeGrafter"/>
</dbReference>
<proteinExistence type="predicted"/>
<keyword evidence="3" id="KW-0677">Repeat</keyword>
<sequence>MATHEGNGDIETGFASPIVRARLAIFFGDLSTAEECYVKRANRPQLAVDMYKQFNRWSDAIALAEKTDRASVGDLKQQYMDYLTSTGKDYSWRRSGGRWLVRYQNGETCPGEVIELERSWGHWLVGLRQAGAAVPHLIEAGDTRGALTAALKAHHYNKALQIIQAIEDKESIREQCEQLGDHYIAIQVRPIFDIKKFVLEGLHKRVLTTCGMAERCVRAYNSAGRVSDGLRLSAAHLSEEDTRDVYMPLAEQLRQDGQLRKAEQIYIGLGEPDEAISMYKEATQYEGMLRLVSAHRAELLEATRRHVAQALHAHGDLRAAENYYVQA</sequence>
<evidence type="ECO:0000313" key="6">
    <source>
        <dbReference type="EMBL" id="KOB65168.1"/>
    </source>
</evidence>
<keyword evidence="4" id="KW-0969">Cilium</keyword>
<evidence type="ECO:0000313" key="7">
    <source>
        <dbReference type="Proteomes" id="UP000037510"/>
    </source>
</evidence>
<reference evidence="6 7" key="1">
    <citation type="journal article" date="2015" name="Genome Biol. Evol.">
        <title>The genome of winter moth (Operophtera brumata) provides a genomic perspective on sexual dimorphism and phenology.</title>
        <authorList>
            <person name="Derks M.F."/>
            <person name="Smit S."/>
            <person name="Salis L."/>
            <person name="Schijlen E."/>
            <person name="Bossers A."/>
            <person name="Mateman C."/>
            <person name="Pijl A.S."/>
            <person name="de Ridder D."/>
            <person name="Groenen M.A."/>
            <person name="Visser M.E."/>
            <person name="Megens H.J."/>
        </authorList>
    </citation>
    <scope>NUCLEOTIDE SEQUENCE [LARGE SCALE GENOMIC DNA]</scope>
    <source>
        <strain evidence="6">WM2013NL</strain>
        <tissue evidence="6">Head and thorax</tissue>
    </source>
</reference>
<dbReference type="EMBL" id="JTDY01007478">
    <property type="protein sequence ID" value="KOB65168.1"/>
    <property type="molecule type" value="Genomic_DNA"/>
</dbReference>
<comment type="subcellular location">
    <subcellularLocation>
        <location evidence="1">Cell projection</location>
        <location evidence="1">Cilium</location>
    </subcellularLocation>
</comment>
<protein>
    <submittedName>
        <fullName evidence="6">Uncharacterized protein</fullName>
    </submittedName>
</protein>
<evidence type="ECO:0000256" key="4">
    <source>
        <dbReference type="ARBA" id="ARBA00023069"/>
    </source>
</evidence>
<dbReference type="GO" id="GO:0030992">
    <property type="term" value="C:intraciliary transport particle B"/>
    <property type="evidence" value="ECO:0007669"/>
    <property type="project" value="TreeGrafter"/>
</dbReference>
<feature type="non-terminal residue" evidence="6">
    <location>
        <position position="327"/>
    </location>
</feature>
<accession>A0A0L7KPE6</accession>
<organism evidence="6 7">
    <name type="scientific">Operophtera brumata</name>
    <name type="common">Winter moth</name>
    <name type="synonym">Phalaena brumata</name>
    <dbReference type="NCBI Taxonomy" id="104452"/>
    <lineage>
        <taxon>Eukaryota</taxon>
        <taxon>Metazoa</taxon>
        <taxon>Ecdysozoa</taxon>
        <taxon>Arthropoda</taxon>
        <taxon>Hexapoda</taxon>
        <taxon>Insecta</taxon>
        <taxon>Pterygota</taxon>
        <taxon>Neoptera</taxon>
        <taxon>Endopterygota</taxon>
        <taxon>Lepidoptera</taxon>
        <taxon>Glossata</taxon>
        <taxon>Ditrysia</taxon>
        <taxon>Geometroidea</taxon>
        <taxon>Geometridae</taxon>
        <taxon>Larentiinae</taxon>
        <taxon>Operophtera</taxon>
    </lineage>
</organism>
<evidence type="ECO:0000256" key="1">
    <source>
        <dbReference type="ARBA" id="ARBA00004138"/>
    </source>
</evidence>
<dbReference type="STRING" id="104452.A0A0L7KPE6"/>
<dbReference type="PANTHER" id="PTHR15722">
    <property type="entry name" value="IFT140/172-RELATED"/>
    <property type="match status" value="1"/>
</dbReference>
<name>A0A0L7KPE6_OPEBR</name>